<feature type="domain" description="VWFA" evidence="3">
    <location>
        <begin position="92"/>
        <end position="198"/>
    </location>
</feature>
<gene>
    <name evidence="4" type="ORF">E6K81_06320</name>
</gene>
<organism evidence="4 5">
    <name type="scientific">Eiseniibacteriota bacterium</name>
    <dbReference type="NCBI Taxonomy" id="2212470"/>
    <lineage>
        <taxon>Bacteria</taxon>
        <taxon>Candidatus Eiseniibacteriota</taxon>
    </lineage>
</organism>
<dbReference type="Pfam" id="PF13519">
    <property type="entry name" value="VWA_2"/>
    <property type="match status" value="1"/>
</dbReference>
<dbReference type="Gene3D" id="3.40.50.410">
    <property type="entry name" value="von Willebrand factor, type A domain"/>
    <property type="match status" value="1"/>
</dbReference>
<proteinExistence type="predicted"/>
<dbReference type="NCBIfam" id="TIGR02226">
    <property type="entry name" value="two_anch"/>
    <property type="match status" value="1"/>
</dbReference>
<dbReference type="SUPFAM" id="SSF53300">
    <property type="entry name" value="vWA-like"/>
    <property type="match status" value="1"/>
</dbReference>
<name>A0A538UAD6_UNCEI</name>
<dbReference type="EMBL" id="VBPB01000091">
    <property type="protein sequence ID" value="TMQ72820.1"/>
    <property type="molecule type" value="Genomic_DNA"/>
</dbReference>
<dbReference type="AlphaFoldDB" id="A0A538UAD6"/>
<accession>A0A538UAD6</accession>
<evidence type="ECO:0000256" key="1">
    <source>
        <dbReference type="SAM" id="Phobius"/>
    </source>
</evidence>
<keyword evidence="1" id="KW-0812">Transmembrane</keyword>
<dbReference type="InterPro" id="IPR002035">
    <property type="entry name" value="VWF_A"/>
</dbReference>
<dbReference type="Pfam" id="PF07584">
    <property type="entry name" value="BatA"/>
    <property type="match status" value="1"/>
</dbReference>
<dbReference type="PANTHER" id="PTHR37464">
    <property type="entry name" value="BLL2463 PROTEIN"/>
    <property type="match status" value="1"/>
</dbReference>
<dbReference type="InterPro" id="IPR029062">
    <property type="entry name" value="Class_I_gatase-like"/>
</dbReference>
<evidence type="ECO:0000313" key="5">
    <source>
        <dbReference type="Proteomes" id="UP000319771"/>
    </source>
</evidence>
<feature type="domain" description="Aerotolerance regulator N-terminal" evidence="2">
    <location>
        <begin position="1"/>
        <end position="76"/>
    </location>
</feature>
<dbReference type="Proteomes" id="UP000319771">
    <property type="component" value="Unassembled WGS sequence"/>
</dbReference>
<dbReference type="CDD" id="cd00198">
    <property type="entry name" value="vWFA"/>
    <property type="match status" value="1"/>
</dbReference>
<keyword evidence="1" id="KW-0472">Membrane</keyword>
<feature type="transmembrane region" description="Helical" evidence="1">
    <location>
        <begin position="6"/>
        <end position="24"/>
    </location>
</feature>
<dbReference type="Gene3D" id="3.40.50.880">
    <property type="match status" value="1"/>
</dbReference>
<protein>
    <submittedName>
        <fullName evidence="4">VWA domain-containing protein</fullName>
    </submittedName>
</protein>
<feature type="transmembrane region" description="Helical" evidence="1">
    <location>
        <begin position="653"/>
        <end position="671"/>
    </location>
</feature>
<evidence type="ECO:0000259" key="3">
    <source>
        <dbReference type="Pfam" id="PF13519"/>
    </source>
</evidence>
<dbReference type="InterPro" id="IPR024163">
    <property type="entry name" value="Aerotolerance_reg_N"/>
</dbReference>
<dbReference type="PANTHER" id="PTHR37464:SF1">
    <property type="entry name" value="BLL2463 PROTEIN"/>
    <property type="match status" value="1"/>
</dbReference>
<evidence type="ECO:0000259" key="2">
    <source>
        <dbReference type="Pfam" id="PF07584"/>
    </source>
</evidence>
<comment type="caution">
    <text evidence="4">The sequence shown here is derived from an EMBL/GenBank/DDBJ whole genome shotgun (WGS) entry which is preliminary data.</text>
</comment>
<dbReference type="InterPro" id="IPR011933">
    <property type="entry name" value="Double_TM_dom"/>
</dbReference>
<evidence type="ECO:0000313" key="4">
    <source>
        <dbReference type="EMBL" id="TMQ72820.1"/>
    </source>
</evidence>
<keyword evidence="1" id="KW-1133">Transmembrane helix</keyword>
<dbReference type="SUPFAM" id="SSF52317">
    <property type="entry name" value="Class I glutamine amidotransferase-like"/>
    <property type="match status" value="1"/>
</dbReference>
<dbReference type="InterPro" id="IPR036465">
    <property type="entry name" value="vWFA_dom_sf"/>
</dbReference>
<feature type="transmembrane region" description="Helical" evidence="1">
    <location>
        <begin position="56"/>
        <end position="74"/>
    </location>
</feature>
<reference evidence="4 5" key="1">
    <citation type="journal article" date="2019" name="Nat. Microbiol.">
        <title>Mediterranean grassland soil C-N compound turnover is dependent on rainfall and depth, and is mediated by genomically divergent microorganisms.</title>
        <authorList>
            <person name="Diamond S."/>
            <person name="Andeer P.F."/>
            <person name="Li Z."/>
            <person name="Crits-Christoph A."/>
            <person name="Burstein D."/>
            <person name="Anantharaman K."/>
            <person name="Lane K.R."/>
            <person name="Thomas B.C."/>
            <person name="Pan C."/>
            <person name="Northen T.R."/>
            <person name="Banfield J.F."/>
        </authorList>
    </citation>
    <scope>NUCLEOTIDE SEQUENCE [LARGE SCALE GENOMIC DNA]</scope>
    <source>
        <strain evidence="4">WS_11</strain>
    </source>
</reference>
<sequence>MSFLNPLFLIGLAAAAIPILIHLFTRKRPREMAFPSLEFLAEVNRSEIRRLRLRQWLLLLLRTLAIAALALAMARPALRGSHGLGAGGSTSVVALVDQSGSMGAVSQGGTLLAEARRAVEGLLATLGPEDEMLLVPYDDGPHPISARPLADAGRLRAATQGLSPSARATDHARALEFAARALAESHALNRELFWLSDFQTSGFPGGAIQAPEGPWDRSRVYLMPLVPTSRANVGLTDASLAPTESGTALTVAGVAHDARAGDLSVEVRDLAADAELGRGYLPIPQDGEASALVPLARLPEQGGVALIPDDALPLDNRRVFAAGPAGSARVLVREEGRPSPVRLALEAGSPASGLEVKAVDAAGLAAGIAGADVVVLDDLPRLGPIEEQAVVDFYRGGGGLLVVLGARADSSFWNASLLRELGVGVLGATESAAQGAAWRLRRAVAGHAVLVGFPARPGEPLSTATFRSVRALAAGGRRGAAAARVLLEYDRRHPALLEAPHALVLTAVLDPAASDFAVSGAFLPLLHQCVKVLARGTAAGSLTPGERYSVPAGTADWRIEDEQGHEVRSELVAAGGATRLTSAPLERTGLYRVLQGGTLRNTFAVNPPAQESDLAAAAEPALVQAFPPGRAQVLRPGADLARRVREARYGRELWAWFVIGALILLVAEMIIARWAMGSPAREPAAA</sequence>